<evidence type="ECO:0000313" key="1">
    <source>
        <dbReference type="EMBL" id="KRT17819.1"/>
    </source>
</evidence>
<dbReference type="PANTHER" id="PTHR36513">
    <property type="entry name" value="ABC TRANSMEMBRANE TYPE-1 DOMAIN-CONTAINING PROTEIN"/>
    <property type="match status" value="1"/>
</dbReference>
<dbReference type="AlphaFoldDB" id="A0A0T5VVD5"/>
<organism evidence="1 2">
    <name type="scientific">Pedobacter ginsenosidimutans</name>
    <dbReference type="NCBI Taxonomy" id="687842"/>
    <lineage>
        <taxon>Bacteria</taxon>
        <taxon>Pseudomonadati</taxon>
        <taxon>Bacteroidota</taxon>
        <taxon>Sphingobacteriia</taxon>
        <taxon>Sphingobacteriales</taxon>
        <taxon>Sphingobacteriaceae</taxon>
        <taxon>Pedobacter</taxon>
    </lineage>
</organism>
<reference evidence="1 2" key="1">
    <citation type="submission" date="2015-11" db="EMBL/GenBank/DDBJ databases">
        <title>Sequence of Pedobacter ginsenosidimutans.</title>
        <authorList>
            <person name="Carson E."/>
            <person name="Keyser V."/>
            <person name="Newman J."/>
            <person name="Miller J."/>
        </authorList>
    </citation>
    <scope>NUCLEOTIDE SEQUENCE [LARGE SCALE GENOMIC DNA]</scope>
    <source>
        <strain evidence="1 2">KACC 14530</strain>
    </source>
</reference>
<dbReference type="OrthoDB" id="9797755at2"/>
<dbReference type="InterPro" id="IPR029058">
    <property type="entry name" value="AB_hydrolase_fold"/>
</dbReference>
<sequence length="535" mass="60571">MDQTNALIKPFRESSRIWVINDDREDWLKREETDIIGKEILSLNLQGIEMPFKASEKNNSLSIARRYPQLSNEEVAGLAGSIREAKKIRPSDCILEFENETLVDIGYVTDKKLDNSQGKLEIGIQWMHELMDDNIHLPINPTMAIQPLHPNAFYGKEGGVMKLEKKLTDMGLTPSEASTREKMIDYNNVIKMEENFIIPQPKEDKGGKIEVFFCTNRDRIEGKKLSETFGNGVNGEATYGFCEVSIPKGHIQGEIERPWKFWRMEFPEWLTDHVVLTDTTEVSEGDFIKKLNMEISADDDKSVLIFIHGFNTSFQEAARRTAQIAWDIPFKGAAGFFSWPSSGQMISYPADGDKSEASAPAFSSFLIKILENTEVEQLHIIAHSMGSRVLTFSIKDLINDPAFEKKAAIIHQIVLAAPDIDQDTFKHSLLPAFEKVGRARTLYTSDQDKALGYSDNFRGGRPRLGQAGKSIFVDKGLDTVEASNVEATGNRHSYMFETKDLLMDLFLLFSQGLNPEQRRLKGIPKNGLRYWLFPK</sequence>
<dbReference type="Proteomes" id="UP000051950">
    <property type="component" value="Unassembled WGS sequence"/>
</dbReference>
<dbReference type="InterPro" id="IPR010297">
    <property type="entry name" value="DUF900_hydrolase"/>
</dbReference>
<evidence type="ECO:0008006" key="3">
    <source>
        <dbReference type="Google" id="ProtNLM"/>
    </source>
</evidence>
<dbReference type="PANTHER" id="PTHR36513:SF1">
    <property type="entry name" value="TRANSMEMBRANE PROTEIN"/>
    <property type="match status" value="1"/>
</dbReference>
<dbReference type="Pfam" id="PF05990">
    <property type="entry name" value="DUF900"/>
    <property type="match status" value="1"/>
</dbReference>
<name>A0A0T5VVD5_9SPHI</name>
<keyword evidence="2" id="KW-1185">Reference proteome</keyword>
<dbReference type="SUPFAM" id="SSF53474">
    <property type="entry name" value="alpha/beta-Hydrolases"/>
    <property type="match status" value="1"/>
</dbReference>
<dbReference type="EMBL" id="LMZQ01000001">
    <property type="protein sequence ID" value="KRT17819.1"/>
    <property type="molecule type" value="Genomic_DNA"/>
</dbReference>
<evidence type="ECO:0000313" key="2">
    <source>
        <dbReference type="Proteomes" id="UP000051950"/>
    </source>
</evidence>
<dbReference type="Gene3D" id="3.40.50.1820">
    <property type="entry name" value="alpha/beta hydrolase"/>
    <property type="match status" value="1"/>
</dbReference>
<comment type="caution">
    <text evidence="1">The sequence shown here is derived from an EMBL/GenBank/DDBJ whole genome shotgun (WGS) entry which is preliminary data.</text>
</comment>
<gene>
    <name evidence="1" type="ORF">ASU31_00540</name>
</gene>
<protein>
    <recommendedName>
        <fullName evidence="3">Alpha/beta hydrolase</fullName>
    </recommendedName>
</protein>
<dbReference type="RefSeq" id="WP_057930448.1">
    <property type="nucleotide sequence ID" value="NZ_LMZQ01000001.1"/>
</dbReference>
<proteinExistence type="predicted"/>
<accession>A0A0T5VVD5</accession>